<accession>A0A6A1V003</accession>
<proteinExistence type="predicted"/>
<keyword evidence="3" id="KW-1133">Transmembrane helix</keyword>
<evidence type="ECO:0000313" key="4">
    <source>
        <dbReference type="EMBL" id="KAB1205227.1"/>
    </source>
</evidence>
<dbReference type="Pfam" id="PF03004">
    <property type="entry name" value="Transposase_24"/>
    <property type="match status" value="1"/>
</dbReference>
<evidence type="ECO:0000256" key="2">
    <source>
        <dbReference type="SAM" id="MobiDB-lite"/>
    </source>
</evidence>
<dbReference type="Proteomes" id="UP000516437">
    <property type="component" value="Chromosome 7"/>
</dbReference>
<keyword evidence="3" id="KW-0812">Transmembrane</keyword>
<name>A0A6A1V003_9ROSI</name>
<dbReference type="PANTHER" id="PTHR33499">
    <property type="entry name" value="OS12G0282400 PROTEIN-RELATED"/>
    <property type="match status" value="1"/>
</dbReference>
<evidence type="ECO:0000256" key="1">
    <source>
        <dbReference type="SAM" id="Coils"/>
    </source>
</evidence>
<evidence type="ECO:0000256" key="3">
    <source>
        <dbReference type="SAM" id="Phobius"/>
    </source>
</evidence>
<dbReference type="EMBL" id="RXIC02000025">
    <property type="protein sequence ID" value="KAB1205227.1"/>
    <property type="molecule type" value="Genomic_DNA"/>
</dbReference>
<dbReference type="InterPro" id="IPR004252">
    <property type="entry name" value="Probable_transposase_24"/>
</dbReference>
<dbReference type="PANTHER" id="PTHR33499:SF11">
    <property type="entry name" value="NO APICAL MERISTEM-ASSOCIATED C-TERMINAL DOMAIN-CONTAINING PROTEIN"/>
    <property type="match status" value="1"/>
</dbReference>
<feature type="compositionally biased region" description="Basic and acidic residues" evidence="2">
    <location>
        <begin position="44"/>
        <end position="57"/>
    </location>
</feature>
<evidence type="ECO:0000313" key="5">
    <source>
        <dbReference type="Proteomes" id="UP000516437"/>
    </source>
</evidence>
<dbReference type="AlphaFoldDB" id="A0A6A1V003"/>
<gene>
    <name evidence="4" type="ORF">CJ030_MR7G012137</name>
</gene>
<comment type="caution">
    <text evidence="4">The sequence shown here is derived from an EMBL/GenBank/DDBJ whole genome shotgun (WGS) entry which is preliminary data.</text>
</comment>
<dbReference type="OrthoDB" id="1636814at2759"/>
<feature type="region of interest" description="Disordered" evidence="2">
    <location>
        <begin position="33"/>
        <end position="70"/>
    </location>
</feature>
<sequence length="364" mass="42474">MPTVFFSIVSHFLTILCNIFFYFEISMATHPNRGRPRARFSPSRQERSRAKAQEDPRNFSSESTQGSEISIMSEPPLLIPEEASIQRKVAVGSLRQKRGVERQREIEFERLRKNGQIPVKGDFVLDWDRFEDRECIKARLAYSYKSYRHQLHKIYKRFQNKEEAMANPPEELSEEVWEKSCNLWADDDYQRLCDKNVANRRKLKVNHTAGSKSLLSLYEESLEDDGNKIQFYKRSHIKRDLVTWVTPTCEENYNQMIAAFAERDPSMKSVKIAEEVFYEVLGRARGMGKFVIPPPSTSARSSQIAHLNEQVQKYKSGMESYKEQYEDVKETMKEIMLKQASYDEKLAYIMSQTPIPSDSAMQDP</sequence>
<organism evidence="4 5">
    <name type="scientific">Morella rubra</name>
    <name type="common">Chinese bayberry</name>
    <dbReference type="NCBI Taxonomy" id="262757"/>
    <lineage>
        <taxon>Eukaryota</taxon>
        <taxon>Viridiplantae</taxon>
        <taxon>Streptophyta</taxon>
        <taxon>Embryophyta</taxon>
        <taxon>Tracheophyta</taxon>
        <taxon>Spermatophyta</taxon>
        <taxon>Magnoliopsida</taxon>
        <taxon>eudicotyledons</taxon>
        <taxon>Gunneridae</taxon>
        <taxon>Pentapetalae</taxon>
        <taxon>rosids</taxon>
        <taxon>fabids</taxon>
        <taxon>Fagales</taxon>
        <taxon>Myricaceae</taxon>
        <taxon>Morella</taxon>
    </lineage>
</organism>
<keyword evidence="5" id="KW-1185">Reference proteome</keyword>
<reference evidence="4 5" key="1">
    <citation type="journal article" date="2019" name="Plant Biotechnol. J.">
        <title>The red bayberry genome and genetic basis of sex determination.</title>
        <authorList>
            <person name="Jia H.M."/>
            <person name="Jia H.J."/>
            <person name="Cai Q.L."/>
            <person name="Wang Y."/>
            <person name="Zhao H.B."/>
            <person name="Yang W.F."/>
            <person name="Wang G.Y."/>
            <person name="Li Y.H."/>
            <person name="Zhan D.L."/>
            <person name="Shen Y.T."/>
            <person name="Niu Q.F."/>
            <person name="Chang L."/>
            <person name="Qiu J."/>
            <person name="Zhao L."/>
            <person name="Xie H.B."/>
            <person name="Fu W.Y."/>
            <person name="Jin J."/>
            <person name="Li X.W."/>
            <person name="Jiao Y."/>
            <person name="Zhou C.C."/>
            <person name="Tu T."/>
            <person name="Chai C.Y."/>
            <person name="Gao J.L."/>
            <person name="Fan L.J."/>
            <person name="van de Weg E."/>
            <person name="Wang J.Y."/>
            <person name="Gao Z.S."/>
        </authorList>
    </citation>
    <scope>NUCLEOTIDE SEQUENCE [LARGE SCALE GENOMIC DNA]</scope>
    <source>
        <tissue evidence="4">Leaves</tissue>
    </source>
</reference>
<feature type="transmembrane region" description="Helical" evidence="3">
    <location>
        <begin position="6"/>
        <end position="25"/>
    </location>
</feature>
<keyword evidence="1" id="KW-0175">Coiled coil</keyword>
<feature type="coiled-coil region" evidence="1">
    <location>
        <begin position="304"/>
        <end position="338"/>
    </location>
</feature>
<keyword evidence="3" id="KW-0472">Membrane</keyword>
<feature type="compositionally biased region" description="Polar residues" evidence="2">
    <location>
        <begin position="58"/>
        <end position="70"/>
    </location>
</feature>
<protein>
    <submittedName>
        <fullName evidence="4">Uncharacterized protein</fullName>
    </submittedName>
</protein>